<dbReference type="GO" id="GO:0005524">
    <property type="term" value="F:ATP binding"/>
    <property type="evidence" value="ECO:0007669"/>
    <property type="project" value="UniProtKB-KW"/>
</dbReference>
<evidence type="ECO:0000256" key="7">
    <source>
        <dbReference type="ARBA" id="ARBA00022692"/>
    </source>
</evidence>
<comment type="catalytic activity">
    <reaction evidence="1">
        <text>ATP + protein L-histidine = ADP + protein N-phospho-L-histidine.</text>
        <dbReference type="EC" id="2.7.13.3"/>
    </reaction>
</comment>
<dbReference type="GO" id="GO:0000155">
    <property type="term" value="F:phosphorelay sensor kinase activity"/>
    <property type="evidence" value="ECO:0007669"/>
    <property type="project" value="InterPro"/>
</dbReference>
<keyword evidence="10" id="KW-0067">ATP-binding</keyword>
<evidence type="ECO:0000256" key="5">
    <source>
        <dbReference type="ARBA" id="ARBA00022553"/>
    </source>
</evidence>
<dbReference type="SMART" id="SM00304">
    <property type="entry name" value="HAMP"/>
    <property type="match status" value="1"/>
</dbReference>
<evidence type="ECO:0000256" key="2">
    <source>
        <dbReference type="ARBA" id="ARBA00004651"/>
    </source>
</evidence>
<evidence type="ECO:0000256" key="14">
    <source>
        <dbReference type="SAM" id="Coils"/>
    </source>
</evidence>
<comment type="caution">
    <text evidence="18">The sequence shown here is derived from an EMBL/GenBank/DDBJ whole genome shotgun (WGS) entry which is preliminary data.</text>
</comment>
<dbReference type="PROSITE" id="PS50885">
    <property type="entry name" value="HAMP"/>
    <property type="match status" value="1"/>
</dbReference>
<evidence type="ECO:0000259" key="17">
    <source>
        <dbReference type="PROSITE" id="PS50885"/>
    </source>
</evidence>
<dbReference type="Pfam" id="PF02518">
    <property type="entry name" value="HATPase_c"/>
    <property type="match status" value="1"/>
</dbReference>
<keyword evidence="9" id="KW-0418">Kinase</keyword>
<gene>
    <name evidence="18" type="ORF">C7444_10835</name>
</gene>
<keyword evidence="4" id="KW-1003">Cell membrane</keyword>
<dbReference type="PROSITE" id="PS50109">
    <property type="entry name" value="HIS_KIN"/>
    <property type="match status" value="1"/>
</dbReference>
<dbReference type="SUPFAM" id="SSF55874">
    <property type="entry name" value="ATPase domain of HSP90 chaperone/DNA topoisomerase II/histidine kinase"/>
    <property type="match status" value="1"/>
</dbReference>
<reference evidence="18 19" key="1">
    <citation type="submission" date="2018-05" db="EMBL/GenBank/DDBJ databases">
        <title>Genomic Encyclopedia of Type Strains, Phase IV (KMG-IV): sequencing the most valuable type-strain genomes for metagenomic binning, comparative biology and taxonomic classification.</title>
        <authorList>
            <person name="Goeker M."/>
        </authorList>
    </citation>
    <scope>NUCLEOTIDE SEQUENCE [LARGE SCALE GENOMIC DNA]</scope>
    <source>
        <strain evidence="18 19">DSM 566</strain>
    </source>
</reference>
<keyword evidence="12" id="KW-0902">Two-component regulatory system</keyword>
<dbReference type="SMART" id="SM00387">
    <property type="entry name" value="HATPase_c"/>
    <property type="match status" value="1"/>
</dbReference>
<dbReference type="InterPro" id="IPR036097">
    <property type="entry name" value="HisK_dim/P_sf"/>
</dbReference>
<evidence type="ECO:0000259" key="16">
    <source>
        <dbReference type="PROSITE" id="PS50109"/>
    </source>
</evidence>
<dbReference type="Gene3D" id="1.10.287.130">
    <property type="match status" value="1"/>
</dbReference>
<dbReference type="PRINTS" id="PR00344">
    <property type="entry name" value="BCTRLSENSOR"/>
</dbReference>
<organism evidence="18 19">
    <name type="scientific">Sphaerotilus hippei</name>
    <dbReference type="NCBI Taxonomy" id="744406"/>
    <lineage>
        <taxon>Bacteria</taxon>
        <taxon>Pseudomonadati</taxon>
        <taxon>Pseudomonadota</taxon>
        <taxon>Betaproteobacteria</taxon>
        <taxon>Burkholderiales</taxon>
        <taxon>Sphaerotilaceae</taxon>
        <taxon>Sphaerotilus</taxon>
    </lineage>
</organism>
<dbReference type="SUPFAM" id="SSF103190">
    <property type="entry name" value="Sensory domain-like"/>
    <property type="match status" value="1"/>
</dbReference>
<evidence type="ECO:0000256" key="13">
    <source>
        <dbReference type="ARBA" id="ARBA00023136"/>
    </source>
</evidence>
<feature type="domain" description="Histidine kinase" evidence="16">
    <location>
        <begin position="472"/>
        <end position="688"/>
    </location>
</feature>
<evidence type="ECO:0000256" key="11">
    <source>
        <dbReference type="ARBA" id="ARBA00022989"/>
    </source>
</evidence>
<evidence type="ECO:0000256" key="12">
    <source>
        <dbReference type="ARBA" id="ARBA00023012"/>
    </source>
</evidence>
<keyword evidence="11 15" id="KW-1133">Transmembrane helix</keyword>
<keyword evidence="8" id="KW-0547">Nucleotide-binding</keyword>
<dbReference type="Gene3D" id="3.30.565.10">
    <property type="entry name" value="Histidine kinase-like ATPase, C-terminal domain"/>
    <property type="match status" value="1"/>
</dbReference>
<dbReference type="Gene3D" id="6.10.340.10">
    <property type="match status" value="1"/>
</dbReference>
<dbReference type="InterPro" id="IPR033463">
    <property type="entry name" value="sCache_3"/>
</dbReference>
<feature type="domain" description="HAMP" evidence="17">
    <location>
        <begin position="370"/>
        <end position="423"/>
    </location>
</feature>
<evidence type="ECO:0000256" key="15">
    <source>
        <dbReference type="SAM" id="Phobius"/>
    </source>
</evidence>
<dbReference type="InterPro" id="IPR005467">
    <property type="entry name" value="His_kinase_dom"/>
</dbReference>
<evidence type="ECO:0000256" key="4">
    <source>
        <dbReference type="ARBA" id="ARBA00022475"/>
    </source>
</evidence>
<evidence type="ECO:0000256" key="3">
    <source>
        <dbReference type="ARBA" id="ARBA00012438"/>
    </source>
</evidence>
<dbReference type="AlphaFoldDB" id="A0A318H7P6"/>
<dbReference type="EMBL" id="QJJS01000008">
    <property type="protein sequence ID" value="PXW95777.1"/>
    <property type="molecule type" value="Genomic_DNA"/>
</dbReference>
<evidence type="ECO:0000256" key="9">
    <source>
        <dbReference type="ARBA" id="ARBA00022777"/>
    </source>
</evidence>
<evidence type="ECO:0000256" key="8">
    <source>
        <dbReference type="ARBA" id="ARBA00022741"/>
    </source>
</evidence>
<feature type="transmembrane region" description="Helical" evidence="15">
    <location>
        <begin position="344"/>
        <end position="365"/>
    </location>
</feature>
<dbReference type="InterPro" id="IPR003660">
    <property type="entry name" value="HAMP_dom"/>
</dbReference>
<dbReference type="Proteomes" id="UP000247811">
    <property type="component" value="Unassembled WGS sequence"/>
</dbReference>
<evidence type="ECO:0000313" key="18">
    <source>
        <dbReference type="EMBL" id="PXW95777.1"/>
    </source>
</evidence>
<keyword evidence="14" id="KW-0175">Coiled coil</keyword>
<evidence type="ECO:0000256" key="10">
    <source>
        <dbReference type="ARBA" id="ARBA00022840"/>
    </source>
</evidence>
<dbReference type="PANTHER" id="PTHR43065:SF10">
    <property type="entry name" value="PEROXIDE STRESS-ACTIVATED HISTIDINE KINASE MAK3"/>
    <property type="match status" value="1"/>
</dbReference>
<evidence type="ECO:0000256" key="6">
    <source>
        <dbReference type="ARBA" id="ARBA00022679"/>
    </source>
</evidence>
<keyword evidence="13 15" id="KW-0472">Membrane</keyword>
<dbReference type="SUPFAM" id="SSF47384">
    <property type="entry name" value="Homodimeric domain of signal transducing histidine kinase"/>
    <property type="match status" value="1"/>
</dbReference>
<protein>
    <recommendedName>
        <fullName evidence="3">histidine kinase</fullName>
        <ecNumber evidence="3">2.7.13.3</ecNumber>
    </recommendedName>
</protein>
<dbReference type="CDD" id="cd00082">
    <property type="entry name" value="HisKA"/>
    <property type="match status" value="1"/>
</dbReference>
<dbReference type="SMART" id="SM00388">
    <property type="entry name" value="HisKA"/>
    <property type="match status" value="1"/>
</dbReference>
<dbReference type="InterPro" id="IPR036890">
    <property type="entry name" value="HATPase_C_sf"/>
</dbReference>
<dbReference type="InterPro" id="IPR004358">
    <property type="entry name" value="Sig_transdc_His_kin-like_C"/>
</dbReference>
<dbReference type="Pfam" id="PF17202">
    <property type="entry name" value="sCache_3_3"/>
    <property type="match status" value="1"/>
</dbReference>
<dbReference type="CDD" id="cd06225">
    <property type="entry name" value="HAMP"/>
    <property type="match status" value="1"/>
</dbReference>
<keyword evidence="6" id="KW-0808">Transferase</keyword>
<proteinExistence type="predicted"/>
<dbReference type="PANTHER" id="PTHR43065">
    <property type="entry name" value="SENSOR HISTIDINE KINASE"/>
    <property type="match status" value="1"/>
</dbReference>
<dbReference type="InterPro" id="IPR003594">
    <property type="entry name" value="HATPase_dom"/>
</dbReference>
<dbReference type="SUPFAM" id="SSF158472">
    <property type="entry name" value="HAMP domain-like"/>
    <property type="match status" value="1"/>
</dbReference>
<feature type="coiled-coil region" evidence="14">
    <location>
        <begin position="408"/>
        <end position="463"/>
    </location>
</feature>
<dbReference type="GO" id="GO:0005886">
    <property type="term" value="C:plasma membrane"/>
    <property type="evidence" value="ECO:0007669"/>
    <property type="project" value="UniProtKB-SubCell"/>
</dbReference>
<feature type="transmembrane region" description="Helical" evidence="15">
    <location>
        <begin position="27"/>
        <end position="50"/>
    </location>
</feature>
<dbReference type="InterPro" id="IPR029151">
    <property type="entry name" value="Sensor-like_sf"/>
</dbReference>
<comment type="subcellular location">
    <subcellularLocation>
        <location evidence="2">Cell membrane</location>
        <topology evidence="2">Multi-pass membrane protein</topology>
    </subcellularLocation>
</comment>
<accession>A0A318H7P6</accession>
<keyword evidence="7 15" id="KW-0812">Transmembrane</keyword>
<dbReference type="EC" id="2.7.13.3" evidence="3"/>
<keyword evidence="5" id="KW-0597">Phosphoprotein</keyword>
<dbReference type="Pfam" id="PF00672">
    <property type="entry name" value="HAMP"/>
    <property type="match status" value="1"/>
</dbReference>
<evidence type="ECO:0000313" key="19">
    <source>
        <dbReference type="Proteomes" id="UP000247811"/>
    </source>
</evidence>
<dbReference type="Pfam" id="PF00512">
    <property type="entry name" value="HisKA"/>
    <property type="match status" value="1"/>
</dbReference>
<dbReference type="InterPro" id="IPR003661">
    <property type="entry name" value="HisK_dim/P_dom"/>
</dbReference>
<sequence length="693" mass="75441">MPGLGRGLNALRTLLRARGLTTIRARLLALGVLPVLMAIPLLVAVIYLGFTTYDRLLTNKVRADLATGANDFDRVLESTGARVRSLAESAALVRWLPPASERVAGPAAHPLAEWLEGRRLALNLDHLCLLDAQDRVRACAGTGAAGQAYGRWLVLANARAGQSATALDVFEPAFLQRLAPRLLDAVRIPLRPTTSARPDARTEEARALVIHSAAPVWLEGQDAGTVVGAVVLNRNVDLVDHINRIVYPPTPGESDQTGTATVFLGDVRIATSVRLPHGDRAIGTRVSQAVHEAVLERGQSWLDRAFVVSDWYVSGYQPLTDSRGQRVGMLYVGFLESPYASARYRALTVLVGVFVVTLLFALWLARKLSLSIIRPVERMHQVMSEVEGGALSSRVHLPARTDELGALADHFDRLLQRLELQTRELQDRGTTLDAQVAERTRALADALDQLRDTQRQMIRQEQLAAVGQLTAGLAHEINNPVAVIQGNVELMTELLGSRAEPVRQEIGLIREQVQRIRLIVAKLLQFARPTEYAGYVERTPPESVAQDCLLLVSHLLRRARIMVEQTCTATRAVGAHHSELQQVLVNLLVNAIQAMPEQGWLGVRVVDRESPDGRAGVAFEVSDTGPGIAPELRERLFEPFFTTKQNGTGTGLGLWVSRTLVRRWGGTLEAGEAPGGGAVFTVWVPAHGGPAGS</sequence>
<name>A0A318H7P6_9BURK</name>
<evidence type="ECO:0000256" key="1">
    <source>
        <dbReference type="ARBA" id="ARBA00000085"/>
    </source>
</evidence>
<keyword evidence="19" id="KW-1185">Reference proteome</keyword>